<dbReference type="Gene3D" id="2.40.128.640">
    <property type="match status" value="1"/>
</dbReference>
<feature type="signal peptide" evidence="1">
    <location>
        <begin position="1"/>
        <end position="15"/>
    </location>
</feature>
<keyword evidence="1" id="KW-0732">Signal</keyword>
<dbReference type="EMBL" id="LUAW01000002">
    <property type="protein sequence ID" value="KYQ73525.1"/>
    <property type="molecule type" value="Genomic_DNA"/>
</dbReference>
<name>A0A151Y665_9GAMM</name>
<evidence type="ECO:0000313" key="2">
    <source>
        <dbReference type="EMBL" id="KYQ73525.1"/>
    </source>
</evidence>
<accession>A0A151Y665</accession>
<dbReference type="InterPro" id="IPR007298">
    <property type="entry name" value="Cu-R_lipoprotein_NlpE"/>
</dbReference>
<reference evidence="2 3" key="1">
    <citation type="submission" date="2016-03" db="EMBL/GenBank/DDBJ databases">
        <title>Acinetobacter genomospecies 28 strain ANC 4149.</title>
        <authorList>
            <person name="Radolfova-Krizova L."/>
            <person name="Nemec A."/>
        </authorList>
    </citation>
    <scope>NUCLEOTIDE SEQUENCE [LARGE SCALE GENOMIC DNA]</scope>
    <source>
        <strain evidence="2 3">ANC 4149</strain>
    </source>
</reference>
<gene>
    <name evidence="2" type="ORF">AZH43_05240</name>
</gene>
<dbReference type="Pfam" id="PF04170">
    <property type="entry name" value="NlpE"/>
    <property type="match status" value="1"/>
</dbReference>
<dbReference type="OrthoDB" id="6705755at2"/>
<protein>
    <recommendedName>
        <fullName evidence="4">Copper resistance protein NlpE</fullName>
    </recommendedName>
</protein>
<dbReference type="STRING" id="1806892.AZH43_05240"/>
<organism evidence="2 3">
    <name type="scientific">Acinetobacter pragensis</name>
    <dbReference type="NCBI Taxonomy" id="1806892"/>
    <lineage>
        <taxon>Bacteria</taxon>
        <taxon>Pseudomonadati</taxon>
        <taxon>Pseudomonadota</taxon>
        <taxon>Gammaproteobacteria</taxon>
        <taxon>Moraxellales</taxon>
        <taxon>Moraxellaceae</taxon>
        <taxon>Acinetobacter</taxon>
    </lineage>
</organism>
<proteinExistence type="predicted"/>
<dbReference type="Proteomes" id="UP000076276">
    <property type="component" value="Unassembled WGS sequence"/>
</dbReference>
<evidence type="ECO:0000313" key="3">
    <source>
        <dbReference type="Proteomes" id="UP000076276"/>
    </source>
</evidence>
<feature type="chain" id="PRO_5013289083" description="Copper resistance protein NlpE" evidence="1">
    <location>
        <begin position="16"/>
        <end position="154"/>
    </location>
</feature>
<sequence length="154" mass="17161">MSFMKNTLLCSFVFASLCLGCSQSEPNPKSREASTKSIKVIDPELQKWVGQYKGILPCAACTSFCEGCEGMTVDLDVKENQTFKLVRTSNSGHNKPEVHEGQFVFTDNGKLKIQLNGISERNTVLWQQGSVEVLDAKTGLPFEAYLDFELTRRV</sequence>
<keyword evidence="3" id="KW-1185">Reference proteome</keyword>
<evidence type="ECO:0000256" key="1">
    <source>
        <dbReference type="SAM" id="SignalP"/>
    </source>
</evidence>
<evidence type="ECO:0008006" key="4">
    <source>
        <dbReference type="Google" id="ProtNLM"/>
    </source>
</evidence>
<comment type="caution">
    <text evidence="2">The sequence shown here is derived from an EMBL/GenBank/DDBJ whole genome shotgun (WGS) entry which is preliminary data.</text>
</comment>
<dbReference type="AlphaFoldDB" id="A0A151Y665"/>